<feature type="compositionally biased region" description="Basic and acidic residues" evidence="12">
    <location>
        <begin position="128"/>
        <end position="138"/>
    </location>
</feature>
<protein>
    <recommendedName>
        <fullName evidence="3">Transcription elongation factor SPT5</fullName>
    </recommendedName>
    <alternativeName>
        <fullName evidence="10 11">Chromatin Elongation factor SPT5</fullName>
    </alternativeName>
    <alternativeName>
        <fullName evidence="4">Transcription elongation factor spt5</fullName>
    </alternativeName>
</protein>
<dbReference type="InterPro" id="IPR014722">
    <property type="entry name" value="Rib_uL2_dom2"/>
</dbReference>
<evidence type="ECO:0000256" key="2">
    <source>
        <dbReference type="ARBA" id="ARBA00006956"/>
    </source>
</evidence>
<dbReference type="GO" id="GO:0006368">
    <property type="term" value="P:transcription elongation by RNA polymerase II"/>
    <property type="evidence" value="ECO:0007669"/>
    <property type="project" value="TreeGrafter"/>
</dbReference>
<dbReference type="CDD" id="cd09888">
    <property type="entry name" value="NGN_Euk"/>
    <property type="match status" value="1"/>
</dbReference>
<dbReference type="CDD" id="cd06081">
    <property type="entry name" value="KOW_Spt5_1"/>
    <property type="match status" value="1"/>
</dbReference>
<feature type="compositionally biased region" description="Acidic residues" evidence="12">
    <location>
        <begin position="1"/>
        <end position="12"/>
    </location>
</feature>
<dbReference type="InterPro" id="IPR005100">
    <property type="entry name" value="NGN-domain"/>
</dbReference>
<feature type="region of interest" description="Disordered" evidence="12">
    <location>
        <begin position="314"/>
        <end position="339"/>
    </location>
</feature>
<sequence length="1134" mass="124453">MSDLETYGDESPEAIYSQDQPGGEQPRSKHRNEEEEEEEEEDEDEDDRDEEDEDENEDEEDQSPRKKAKKSKRRHKKGAARFLDLVAESDDDDEGDDDDDEGPDGYFVEDLEDAEDASRPHYGHVPMRKFDESEDKSPEQIASDLSRRYRGANPVRYTGDMNEIPQRLLMPSVHDASLWQVRVKIGRERDLVFSLMRKAIDVEYSARPLNILSAFQRDSLPGMIYVEARSSQQVSQACNGLVGVYLSRGIQLVPIQEMASLLQIKKQDQTVTPGSWVRIKRGTYQGDLAQVVDITETGEFVGLKFIPRIDLNPRDEGSLEGPTAKKRKKTNIAGSGTTRPPQRLFNYEEVVAVWGRKNVIKRNQVYVFQNETFKDGFIEKDLKLSQLMLEDVNPTLDEITQFARGQEGETGENVVDLSLIAEASRKAAISVLQPGDHVEVFEGEQSGVHGVVEEINQDVVTITAVGVDFDGQKVDLPARSVRKRFKAGDHVKVMTGQNADETGLVVSVSDNVVTFLSDMSMQEVSVFSKDLREAAEVGSGTNIVGNYELHDLVQLDLQTVGVIFKTERDSFRVLDQNGQVRLVQPHQISMRRDSHRSVATDSEGHELRINDNMKETEGEGRKGRVLHIHQAFWAFLHNRDIVENGGVFVARARSLVSLAPKGNLAKTPGLDLSKMNPALVPPTGGMVGSGNMGRGPRDRLIGVTVTIVKGPYKGYVGAIKDTNGPIARVELHTGNKVVPVDKEKLKRRLENGKLVDLEGYPGGGFGGNRDNSNGPQQSRYPSTFGGNQSAPYPSAGPTPAWSGGRTPGHDSSRTPAWATSRTPNPYNQGADGKTPAWNTSSKTPNPYGAGGRTPAWNANSSSSPNPYLTADSTQNYGGATPGRPTWGGATPGRSSWGAATSRPEPGWASPRPWGESNTWNAPTPAAAAATPGFNGAPTPAAAPTPGYLAGTPAGAFSLSLGGMSAPTPGGAMSAPTPGASYPSYNHFQLPIEYEPPENWLMDPVFRNYIHRIKVRVQGTRMVQPQYLEGEFEGQEAHVVAATASAPQFDQTAMVRFESGITRTGFLVKYLLPVEPKFENEEVLVLDDPKHKGIVVKLREAPDPDTRRPVTVSPLKSTDVFELMRDRLALLRPEE</sequence>
<evidence type="ECO:0000256" key="8">
    <source>
        <dbReference type="ARBA" id="ARBA00024691"/>
    </source>
</evidence>
<accession>A0AAD7EQL7</accession>
<comment type="function">
    <text evidence="8">The SPT4-SPT5 complex mediates both activation and inhibition of transcription elongation, and plays a role in pre-mRNA processing. This complex seems to be important for the stability of the RNA polymerase II elongation machinery on the chromatin template but not for the inherent ability of this machinery to translocate down the gene.</text>
</comment>
<dbReference type="FunFam" id="3.30.70.940:FF:000005">
    <property type="entry name" value="Transcription elongation factor SPT5"/>
    <property type="match status" value="1"/>
</dbReference>
<evidence type="ECO:0000256" key="5">
    <source>
        <dbReference type="ARBA" id="ARBA00022664"/>
    </source>
</evidence>
<evidence type="ECO:0000256" key="4">
    <source>
        <dbReference type="ARBA" id="ARBA00021370"/>
    </source>
</evidence>
<dbReference type="InterPro" id="IPR006645">
    <property type="entry name" value="NGN-like_dom"/>
</dbReference>
<feature type="domain" description="KOW" evidence="14">
    <location>
        <begin position="606"/>
        <end position="631"/>
    </location>
</feature>
<dbReference type="InterPro" id="IPR005824">
    <property type="entry name" value="KOW"/>
</dbReference>
<dbReference type="InterPro" id="IPR041975">
    <property type="entry name" value="KOW_Spt5_2"/>
</dbReference>
<feature type="domain" description="KOW" evidence="14">
    <location>
        <begin position="698"/>
        <end position="725"/>
    </location>
</feature>
<dbReference type="SMART" id="SM00738">
    <property type="entry name" value="NGN"/>
    <property type="match status" value="1"/>
</dbReference>
<dbReference type="CDD" id="cd06085">
    <property type="entry name" value="KOW_Spt5_5"/>
    <property type="match status" value="1"/>
</dbReference>
<dbReference type="PIRSF" id="PIRSF036945">
    <property type="entry name" value="Spt5"/>
    <property type="match status" value="1"/>
</dbReference>
<name>A0AAD7EQL7_9AGAR</name>
<dbReference type="Pfam" id="PF23284">
    <property type="entry name" value="KOW2_Spt5"/>
    <property type="match status" value="1"/>
</dbReference>
<feature type="compositionally biased region" description="Acidic residues" evidence="12">
    <location>
        <begin position="34"/>
        <end position="61"/>
    </location>
</feature>
<dbReference type="Gene3D" id="3.30.70.940">
    <property type="entry name" value="NusG, N-terminal domain"/>
    <property type="match status" value="1"/>
</dbReference>
<dbReference type="GO" id="GO:0006357">
    <property type="term" value="P:regulation of transcription by RNA polymerase II"/>
    <property type="evidence" value="ECO:0007669"/>
    <property type="project" value="InterPro"/>
</dbReference>
<dbReference type="FunFam" id="2.30.30.30:FF:000029">
    <property type="entry name" value="Transcription elongation factor SPT5"/>
    <property type="match status" value="1"/>
</dbReference>
<dbReference type="InterPro" id="IPR041978">
    <property type="entry name" value="KOW_Spt5_5"/>
</dbReference>
<dbReference type="GO" id="GO:0032784">
    <property type="term" value="P:regulation of DNA-templated transcription elongation"/>
    <property type="evidence" value="ECO:0007669"/>
    <property type="project" value="InterPro"/>
</dbReference>
<dbReference type="GO" id="GO:0006397">
    <property type="term" value="P:mRNA processing"/>
    <property type="evidence" value="ECO:0007669"/>
    <property type="project" value="UniProtKB-KW"/>
</dbReference>
<dbReference type="InterPro" id="IPR036735">
    <property type="entry name" value="NGN_dom_sf"/>
</dbReference>
<feature type="domain" description="KOW" evidence="14">
    <location>
        <begin position="431"/>
        <end position="458"/>
    </location>
</feature>
<feature type="domain" description="KOW" evidence="14">
    <location>
        <begin position="1075"/>
        <end position="1100"/>
    </location>
</feature>
<dbReference type="InterPro" id="IPR039385">
    <property type="entry name" value="NGN_Euk"/>
</dbReference>
<proteinExistence type="inferred from homology"/>
<dbReference type="FunFam" id="2.30.30.30:FF:000018">
    <property type="entry name" value="Transcription elongation factor SPT5"/>
    <property type="match status" value="1"/>
</dbReference>
<dbReference type="Pfam" id="PF12815">
    <property type="entry name" value="CTD"/>
    <property type="match status" value="1"/>
</dbReference>
<dbReference type="CDD" id="cd06083">
    <property type="entry name" value="KOW_Spt5_3"/>
    <property type="match status" value="1"/>
</dbReference>
<keyword evidence="16" id="KW-1185">Reference proteome</keyword>
<dbReference type="Pfam" id="PF23291">
    <property type="entry name" value="KOW4_SPT5"/>
    <property type="match status" value="1"/>
</dbReference>
<dbReference type="PANTHER" id="PTHR11125:SF7">
    <property type="entry name" value="TRANSCRIPTION ELONGATION FACTOR SPT5"/>
    <property type="match status" value="1"/>
</dbReference>
<evidence type="ECO:0000256" key="3">
    <source>
        <dbReference type="ARBA" id="ARBA00020181"/>
    </source>
</evidence>
<keyword evidence="6" id="KW-0804">Transcription</keyword>
<dbReference type="GO" id="GO:0003729">
    <property type="term" value="F:mRNA binding"/>
    <property type="evidence" value="ECO:0007669"/>
    <property type="project" value="TreeGrafter"/>
</dbReference>
<dbReference type="InterPro" id="IPR017071">
    <property type="entry name" value="TF_Spt5_eukaryote"/>
</dbReference>
<feature type="compositionally biased region" description="Basic residues" evidence="12">
    <location>
        <begin position="65"/>
        <end position="79"/>
    </location>
</feature>
<feature type="compositionally biased region" description="Acidic residues" evidence="12">
    <location>
        <begin position="87"/>
        <end position="115"/>
    </location>
</feature>
<dbReference type="InterPro" id="IPR057936">
    <property type="entry name" value="KOWx_Spt5"/>
</dbReference>
<keyword evidence="15" id="KW-0251">Elongation factor</keyword>
<dbReference type="InterPro" id="IPR041976">
    <property type="entry name" value="KOW_Spt5_3"/>
</dbReference>
<dbReference type="Pfam" id="PF03439">
    <property type="entry name" value="Spt5-NGN"/>
    <property type="match status" value="1"/>
</dbReference>
<dbReference type="InterPro" id="IPR041977">
    <property type="entry name" value="KOW_Spt5_4"/>
</dbReference>
<gene>
    <name evidence="15" type="ORF">DFH08DRAFT_744698</name>
</gene>
<feature type="compositionally biased region" description="Low complexity" evidence="12">
    <location>
        <begin position="854"/>
        <end position="866"/>
    </location>
</feature>
<comment type="similarity">
    <text evidence="2">Belongs to the SPT5 family.</text>
</comment>
<dbReference type="Gene3D" id="2.30.30.30">
    <property type="match status" value="3"/>
</dbReference>
<organism evidence="15 16">
    <name type="scientific">Mycena albidolilacea</name>
    <dbReference type="NCBI Taxonomy" id="1033008"/>
    <lineage>
        <taxon>Eukaryota</taxon>
        <taxon>Fungi</taxon>
        <taxon>Dikarya</taxon>
        <taxon>Basidiomycota</taxon>
        <taxon>Agaricomycotina</taxon>
        <taxon>Agaricomycetes</taxon>
        <taxon>Agaricomycetidae</taxon>
        <taxon>Agaricales</taxon>
        <taxon>Marasmiineae</taxon>
        <taxon>Mycenaceae</taxon>
        <taxon>Mycena</taxon>
    </lineage>
</organism>
<feature type="region of interest" description="Disordered" evidence="12">
    <location>
        <begin position="755"/>
        <end position="938"/>
    </location>
</feature>
<comment type="caution">
    <text evidence="15">The sequence shown here is derived from an EMBL/GenBank/DDBJ whole genome shotgun (WGS) entry which is preliminary data.</text>
</comment>
<dbReference type="InterPro" id="IPR022581">
    <property type="entry name" value="Spt5_N"/>
</dbReference>
<feature type="domain" description="KOW" evidence="14">
    <location>
        <begin position="484"/>
        <end position="511"/>
    </location>
</feature>
<dbReference type="Pfam" id="PF11942">
    <property type="entry name" value="Spt5_N"/>
    <property type="match status" value="1"/>
</dbReference>
<dbReference type="CDD" id="cd06084">
    <property type="entry name" value="KOW_Spt5_4"/>
    <property type="match status" value="1"/>
</dbReference>
<evidence type="ECO:0000259" key="14">
    <source>
        <dbReference type="SMART" id="SM00739"/>
    </source>
</evidence>
<feature type="region of interest" description="Disordered" evidence="12">
    <location>
        <begin position="1"/>
        <end position="138"/>
    </location>
</feature>
<evidence type="ECO:0000256" key="6">
    <source>
        <dbReference type="ARBA" id="ARBA00023163"/>
    </source>
</evidence>
<dbReference type="InterPro" id="IPR039659">
    <property type="entry name" value="SPT5"/>
</dbReference>
<feature type="domain" description="KOW" evidence="14">
    <location>
        <begin position="270"/>
        <end position="297"/>
    </location>
</feature>
<keyword evidence="7" id="KW-0539">Nucleus</keyword>
<reference evidence="15" key="1">
    <citation type="submission" date="2023-03" db="EMBL/GenBank/DDBJ databases">
        <title>Massive genome expansion in bonnet fungi (Mycena s.s.) driven by repeated elements and novel gene families across ecological guilds.</title>
        <authorList>
            <consortium name="Lawrence Berkeley National Laboratory"/>
            <person name="Harder C.B."/>
            <person name="Miyauchi S."/>
            <person name="Viragh M."/>
            <person name="Kuo A."/>
            <person name="Thoen E."/>
            <person name="Andreopoulos B."/>
            <person name="Lu D."/>
            <person name="Skrede I."/>
            <person name="Drula E."/>
            <person name="Henrissat B."/>
            <person name="Morin E."/>
            <person name="Kohler A."/>
            <person name="Barry K."/>
            <person name="LaButti K."/>
            <person name="Morin E."/>
            <person name="Salamov A."/>
            <person name="Lipzen A."/>
            <person name="Mereny Z."/>
            <person name="Hegedus B."/>
            <person name="Baldrian P."/>
            <person name="Stursova M."/>
            <person name="Weitz H."/>
            <person name="Taylor A."/>
            <person name="Grigoriev I.V."/>
            <person name="Nagy L.G."/>
            <person name="Martin F."/>
            <person name="Kauserud H."/>
        </authorList>
    </citation>
    <scope>NUCLEOTIDE SEQUENCE</scope>
    <source>
        <strain evidence="15">CBHHK002</strain>
    </source>
</reference>
<evidence type="ECO:0000256" key="9">
    <source>
        <dbReference type="ARBA" id="ARBA00025870"/>
    </source>
</evidence>
<evidence type="ECO:0000256" key="7">
    <source>
        <dbReference type="ARBA" id="ARBA00023242"/>
    </source>
</evidence>
<feature type="compositionally biased region" description="Polar residues" evidence="12">
    <location>
        <begin position="813"/>
        <end position="827"/>
    </location>
</feature>
<dbReference type="GO" id="GO:0000785">
    <property type="term" value="C:chromatin"/>
    <property type="evidence" value="ECO:0007669"/>
    <property type="project" value="UniProtKB-ARBA"/>
</dbReference>
<evidence type="ECO:0000256" key="1">
    <source>
        <dbReference type="ARBA" id="ARBA00004123"/>
    </source>
</evidence>
<evidence type="ECO:0000313" key="16">
    <source>
        <dbReference type="Proteomes" id="UP001218218"/>
    </source>
</evidence>
<feature type="compositionally biased region" description="Polar residues" evidence="12">
    <location>
        <begin position="769"/>
        <end position="791"/>
    </location>
</feature>
<dbReference type="InterPro" id="IPR041973">
    <property type="entry name" value="KOW_Spt5_1"/>
</dbReference>
<dbReference type="EMBL" id="JARIHO010000020">
    <property type="protein sequence ID" value="KAJ7346466.1"/>
    <property type="molecule type" value="Genomic_DNA"/>
</dbReference>
<evidence type="ECO:0000256" key="12">
    <source>
        <dbReference type="SAM" id="MobiDB-lite"/>
    </source>
</evidence>
<dbReference type="Pfam" id="PF23037">
    <property type="entry name" value="KOWx_SPT5"/>
    <property type="match status" value="1"/>
</dbReference>
<dbReference type="CDD" id="cd06082">
    <property type="entry name" value="KOW_Spt5_2"/>
    <property type="match status" value="1"/>
</dbReference>
<evidence type="ECO:0000313" key="15">
    <source>
        <dbReference type="EMBL" id="KAJ7346466.1"/>
    </source>
</evidence>
<comment type="subunit">
    <text evidence="9">Component of the SPT4-SPT5 complex. Interacts with RNA polymerase II.</text>
</comment>
<keyword evidence="5" id="KW-0507">mRNA processing</keyword>
<feature type="non-terminal residue" evidence="15">
    <location>
        <position position="1"/>
    </location>
</feature>
<dbReference type="Pfam" id="PF23042">
    <property type="entry name" value="KOW1_SPT5"/>
    <property type="match status" value="1"/>
</dbReference>
<comment type="subcellular location">
    <subcellularLocation>
        <location evidence="1">Nucleus</location>
    </subcellularLocation>
</comment>
<evidence type="ECO:0000259" key="13">
    <source>
        <dbReference type="SMART" id="SM00738"/>
    </source>
</evidence>
<dbReference type="Proteomes" id="UP001218218">
    <property type="component" value="Unassembled WGS sequence"/>
</dbReference>
<feature type="compositionally biased region" description="Low complexity" evidence="12">
    <location>
        <begin position="921"/>
        <end position="938"/>
    </location>
</feature>
<evidence type="ECO:0000256" key="11">
    <source>
        <dbReference type="ARBA" id="ARBA00031006"/>
    </source>
</evidence>
<dbReference type="GO" id="GO:0032044">
    <property type="term" value="C:DSIF complex"/>
    <property type="evidence" value="ECO:0007669"/>
    <property type="project" value="TreeGrafter"/>
</dbReference>
<keyword evidence="15" id="KW-0648">Protein biosynthesis</keyword>
<dbReference type="SMART" id="SM00739">
    <property type="entry name" value="KOW"/>
    <property type="match status" value="6"/>
</dbReference>
<feature type="domain" description="NusG-like N-terminal" evidence="13">
    <location>
        <begin position="175"/>
        <end position="265"/>
    </location>
</feature>
<dbReference type="Pfam" id="PF23290">
    <property type="entry name" value="KOW5_SPT5"/>
    <property type="match status" value="1"/>
</dbReference>
<dbReference type="PANTHER" id="PTHR11125">
    <property type="entry name" value="SUPPRESSOR OF TY 5"/>
    <property type="match status" value="1"/>
</dbReference>
<dbReference type="InterPro" id="IPR008991">
    <property type="entry name" value="Translation_prot_SH3-like_sf"/>
</dbReference>
<dbReference type="GO" id="GO:0003746">
    <property type="term" value="F:translation elongation factor activity"/>
    <property type="evidence" value="ECO:0007669"/>
    <property type="project" value="UniProtKB-KW"/>
</dbReference>
<evidence type="ECO:0000256" key="10">
    <source>
        <dbReference type="ARBA" id="ARBA00029865"/>
    </source>
</evidence>
<dbReference type="AlphaFoldDB" id="A0AAD7EQL7"/>
<dbReference type="SUPFAM" id="SSF50104">
    <property type="entry name" value="Translation proteins SH3-like domain"/>
    <property type="match status" value="1"/>
</dbReference>